<evidence type="ECO:0000259" key="1">
    <source>
        <dbReference type="Pfam" id="PF13349"/>
    </source>
</evidence>
<dbReference type="Pfam" id="PF13349">
    <property type="entry name" value="DUF4097"/>
    <property type="match status" value="1"/>
</dbReference>
<feature type="domain" description="DUF4097" evidence="1">
    <location>
        <begin position="14"/>
        <end position="269"/>
    </location>
</feature>
<reference evidence="2 3" key="1">
    <citation type="submission" date="2020-07" db="EMBL/GenBank/DDBJ databases">
        <title>Sequencing the genomes of 1000 actinobacteria strains.</title>
        <authorList>
            <person name="Klenk H.-P."/>
        </authorList>
    </citation>
    <scope>NUCLEOTIDE SEQUENCE [LARGE SCALE GENOMIC DNA]</scope>
    <source>
        <strain evidence="2 3">DSM 23819</strain>
    </source>
</reference>
<proteinExistence type="predicted"/>
<gene>
    <name evidence="2" type="ORF">BJ980_002100</name>
</gene>
<dbReference type="Gene3D" id="2.160.20.120">
    <property type="match status" value="1"/>
</dbReference>
<dbReference type="EMBL" id="JACCAA010000001">
    <property type="protein sequence ID" value="NYG59177.1"/>
    <property type="molecule type" value="Genomic_DNA"/>
</dbReference>
<keyword evidence="3" id="KW-1185">Reference proteome</keyword>
<dbReference type="InterPro" id="IPR025164">
    <property type="entry name" value="Toastrack_DUF4097"/>
</dbReference>
<organism evidence="2 3">
    <name type="scientific">Nocardioides daedukensis</name>
    <dbReference type="NCBI Taxonomy" id="634462"/>
    <lineage>
        <taxon>Bacteria</taxon>
        <taxon>Bacillati</taxon>
        <taxon>Actinomycetota</taxon>
        <taxon>Actinomycetes</taxon>
        <taxon>Propionibacteriales</taxon>
        <taxon>Nocardioidaceae</taxon>
        <taxon>Nocardioides</taxon>
    </lineage>
</organism>
<comment type="caution">
    <text evidence="2">The sequence shown here is derived from an EMBL/GenBank/DDBJ whole genome shotgun (WGS) entry which is preliminary data.</text>
</comment>
<accession>A0A7Y9S2A6</accession>
<evidence type="ECO:0000313" key="3">
    <source>
        <dbReference type="Proteomes" id="UP000540656"/>
    </source>
</evidence>
<evidence type="ECO:0000313" key="2">
    <source>
        <dbReference type="EMBL" id="NYG59177.1"/>
    </source>
</evidence>
<sequence length="273" mass="27824">MERTFDTPEPVHLYVEIASGTLTIEATDTTTTHVQVTGEEADDVTVAQDGGQISIIAQRRSGFLGRRDGHLHVSVALPTSSALATKTGSADQTATGIFGVVRAKSGSGEIRIDVAGGTTAIDTGSGDVTVAEARGDLRCKCGSGDVRIGLAQGMTAISTGSGDIEVARAEANLATKTGSGNIRVGRTGADLATSTASGDVAIDLFEAGGLVTRTASGDVRVGVPSGIPVWTDVSTVSGRVRSNLEGAGQPKDGEPYLELRVTTVSGDIVLDQR</sequence>
<protein>
    <submittedName>
        <fullName evidence="2">DUF4097 and DUF4098 domain-containing protein YvlB</fullName>
    </submittedName>
</protein>
<dbReference type="Proteomes" id="UP000540656">
    <property type="component" value="Unassembled WGS sequence"/>
</dbReference>
<name>A0A7Y9S2A6_9ACTN</name>
<dbReference type="RefSeq" id="WP_179502255.1">
    <property type="nucleotide sequence ID" value="NZ_JACCAA010000001.1"/>
</dbReference>
<dbReference type="AlphaFoldDB" id="A0A7Y9S2A6"/>